<dbReference type="PANTHER" id="PTHR11439:SF483">
    <property type="entry name" value="PEPTIDE SYNTHASE GLIP-LIKE, PUTATIVE (AFU_ORTHOLOGUE AFUA_3G12920)-RELATED"/>
    <property type="match status" value="1"/>
</dbReference>
<evidence type="ECO:0000313" key="2">
    <source>
        <dbReference type="Proteomes" id="UP000237271"/>
    </source>
</evidence>
<name>A0A2P4XNB8_9STRA</name>
<dbReference type="OrthoDB" id="91821at2759"/>
<sequence length="120" mass="13803">MPTAPTRDVRLEGTPISWLSRKHHTVVLSTTEAEYIALCHCMQEMIFLKLLLKELGFATTQPNLIHEDNQSCIKICYNPKPHGRSKHIHVRYCFVQEKSSDTSYPSRTAIPNIWLLISLL</sequence>
<dbReference type="AlphaFoldDB" id="A0A2P4XNB8"/>
<dbReference type="Proteomes" id="UP000237271">
    <property type="component" value="Unassembled WGS sequence"/>
</dbReference>
<protein>
    <recommendedName>
        <fullName evidence="3">Polyprotein</fullName>
    </recommendedName>
</protein>
<organism evidence="1 2">
    <name type="scientific">Phytophthora palmivora</name>
    <dbReference type="NCBI Taxonomy" id="4796"/>
    <lineage>
        <taxon>Eukaryota</taxon>
        <taxon>Sar</taxon>
        <taxon>Stramenopiles</taxon>
        <taxon>Oomycota</taxon>
        <taxon>Peronosporomycetes</taxon>
        <taxon>Peronosporales</taxon>
        <taxon>Peronosporaceae</taxon>
        <taxon>Phytophthora</taxon>
    </lineage>
</organism>
<keyword evidence="2" id="KW-1185">Reference proteome</keyword>
<evidence type="ECO:0008006" key="3">
    <source>
        <dbReference type="Google" id="ProtNLM"/>
    </source>
</evidence>
<dbReference type="EMBL" id="NCKW01009483">
    <property type="protein sequence ID" value="POM67052.1"/>
    <property type="molecule type" value="Genomic_DNA"/>
</dbReference>
<accession>A0A2P4XNB8</accession>
<comment type="caution">
    <text evidence="1">The sequence shown here is derived from an EMBL/GenBank/DDBJ whole genome shotgun (WGS) entry which is preliminary data.</text>
</comment>
<dbReference type="CDD" id="cd09272">
    <property type="entry name" value="RNase_HI_RT_Ty1"/>
    <property type="match status" value="1"/>
</dbReference>
<dbReference type="PANTHER" id="PTHR11439">
    <property type="entry name" value="GAG-POL-RELATED RETROTRANSPOSON"/>
    <property type="match status" value="1"/>
</dbReference>
<reference evidence="1 2" key="1">
    <citation type="journal article" date="2017" name="Genome Biol. Evol.">
        <title>Phytophthora megakarya and P. palmivora, closely related causal agents of cacao black pod rot, underwent increases in genome sizes and gene numbers by different mechanisms.</title>
        <authorList>
            <person name="Ali S.S."/>
            <person name="Shao J."/>
            <person name="Lary D.J."/>
            <person name="Kronmiller B."/>
            <person name="Shen D."/>
            <person name="Strem M.D."/>
            <person name="Amoako-Attah I."/>
            <person name="Akrofi A.Y."/>
            <person name="Begoude B.A."/>
            <person name="Ten Hoopen G.M."/>
            <person name="Coulibaly K."/>
            <person name="Kebe B.I."/>
            <person name="Melnick R.L."/>
            <person name="Guiltinan M.J."/>
            <person name="Tyler B.M."/>
            <person name="Meinhardt L.W."/>
            <person name="Bailey B.A."/>
        </authorList>
    </citation>
    <scope>NUCLEOTIDE SEQUENCE [LARGE SCALE GENOMIC DNA]</scope>
    <source>
        <strain evidence="2">sbr112.9</strain>
    </source>
</reference>
<evidence type="ECO:0000313" key="1">
    <source>
        <dbReference type="EMBL" id="POM67052.1"/>
    </source>
</evidence>
<proteinExistence type="predicted"/>
<gene>
    <name evidence="1" type="ORF">PHPALM_17013</name>
</gene>